<gene>
    <name evidence="2" type="ORF">GCM10010211_79070</name>
</gene>
<dbReference type="InterPro" id="IPR002347">
    <property type="entry name" value="SDR_fam"/>
</dbReference>
<dbReference type="InterPro" id="IPR036291">
    <property type="entry name" value="NAD(P)-bd_dom_sf"/>
</dbReference>
<comment type="caution">
    <text evidence="2">The sequence shown here is derived from an EMBL/GenBank/DDBJ whole genome shotgun (WGS) entry which is preliminary data.</text>
</comment>
<evidence type="ECO:0000313" key="2">
    <source>
        <dbReference type="EMBL" id="GGU99867.1"/>
    </source>
</evidence>
<accession>A0ABQ2VQ44</accession>
<dbReference type="NCBIfam" id="NF006159">
    <property type="entry name" value="PRK08303.1"/>
    <property type="match status" value="1"/>
</dbReference>
<dbReference type="Proteomes" id="UP000654471">
    <property type="component" value="Unassembled WGS sequence"/>
</dbReference>
<dbReference type="PANTHER" id="PTHR44147">
    <property type="entry name" value="DEHYDROGENASE/REDUCTASE SDR FAMILY MEMBER 1"/>
    <property type="match status" value="1"/>
</dbReference>
<evidence type="ECO:0000256" key="1">
    <source>
        <dbReference type="SAM" id="MobiDB-lite"/>
    </source>
</evidence>
<dbReference type="PANTHER" id="PTHR44147:SF2">
    <property type="entry name" value="DEHYDROGENASE_REDUCTASE SDR FAMILY MEMBER 1"/>
    <property type="match status" value="1"/>
</dbReference>
<dbReference type="EMBL" id="BMRP01000064">
    <property type="protein sequence ID" value="GGU99867.1"/>
    <property type="molecule type" value="Genomic_DNA"/>
</dbReference>
<protein>
    <submittedName>
        <fullName evidence="2">Short-chain dehydrogenase</fullName>
    </submittedName>
</protein>
<organism evidence="2 3">
    <name type="scientific">Streptomyces albospinus</name>
    <dbReference type="NCBI Taxonomy" id="285515"/>
    <lineage>
        <taxon>Bacteria</taxon>
        <taxon>Bacillati</taxon>
        <taxon>Actinomycetota</taxon>
        <taxon>Actinomycetes</taxon>
        <taxon>Kitasatosporales</taxon>
        <taxon>Streptomycetaceae</taxon>
        <taxon>Streptomyces</taxon>
    </lineage>
</organism>
<keyword evidence="3" id="KW-1185">Reference proteome</keyword>
<dbReference type="PRINTS" id="PR00081">
    <property type="entry name" value="GDHRDH"/>
</dbReference>
<dbReference type="Gene3D" id="3.40.50.720">
    <property type="entry name" value="NAD(P)-binding Rossmann-like Domain"/>
    <property type="match status" value="1"/>
</dbReference>
<dbReference type="Pfam" id="PF00106">
    <property type="entry name" value="adh_short"/>
    <property type="match status" value="1"/>
</dbReference>
<dbReference type="SUPFAM" id="SSF51735">
    <property type="entry name" value="NAD(P)-binding Rossmann-fold domains"/>
    <property type="match status" value="1"/>
</dbReference>
<proteinExistence type="predicted"/>
<feature type="region of interest" description="Disordered" evidence="1">
    <location>
        <begin position="1"/>
        <end position="20"/>
    </location>
</feature>
<evidence type="ECO:0000313" key="3">
    <source>
        <dbReference type="Proteomes" id="UP000654471"/>
    </source>
</evidence>
<sequence length="323" mass="34754">MTSQDNTKVTGRSTGMGEGQGKTLAGKVALIAGATRGAGRAMAIELGRAGATVYVTGRTTHGSASETGRPTETIEQTAELVTAAGGEGIAVVVDHLQPEQVRALTERIDKEQGRLDVLVNAVWGGDGLVEHGKKMWECDMDKGLRMLQLGVETHFVTSRYALPLMIRRPGGLVVEMTDGTEEFNRRYREPFYYDLAKYAPIRMAKALAAETAEYGCTAVSLTPGFMRTEAVLEMFGVREENWREGCKVDPTFAVSETPAYVARAVTALASDPDVARLNGRSVSAGALAKEYGFTDVDGSSPDPARYFEELMTTGKAPDPAAYR</sequence>
<reference evidence="3" key="1">
    <citation type="journal article" date="2019" name="Int. J. Syst. Evol. Microbiol.">
        <title>The Global Catalogue of Microorganisms (GCM) 10K type strain sequencing project: providing services to taxonomists for standard genome sequencing and annotation.</title>
        <authorList>
            <consortium name="The Broad Institute Genomics Platform"/>
            <consortium name="The Broad Institute Genome Sequencing Center for Infectious Disease"/>
            <person name="Wu L."/>
            <person name="Ma J."/>
        </authorList>
    </citation>
    <scope>NUCLEOTIDE SEQUENCE [LARGE SCALE GENOMIC DNA]</scope>
    <source>
        <strain evidence="3">JCM 3399</strain>
    </source>
</reference>
<feature type="compositionally biased region" description="Polar residues" evidence="1">
    <location>
        <begin position="1"/>
        <end position="13"/>
    </location>
</feature>
<name>A0ABQ2VQ44_9ACTN</name>